<evidence type="ECO:0000313" key="2">
    <source>
        <dbReference type="Proteomes" id="UP000193944"/>
    </source>
</evidence>
<accession>A0A1Y1VQ25</accession>
<dbReference type="EMBL" id="MCFG01000638">
    <property type="protein sequence ID" value="ORX63411.1"/>
    <property type="molecule type" value="Genomic_DNA"/>
</dbReference>
<name>A0A1Y1VQ25_9FUNG</name>
<sequence>MDIEKEKNTTQFFKELKSDSCDFDLLYNLSLKGIYLYEPLFRYKNVKYHEYVIDISLMNNQYFKIYNDKQYERFIHLYKKYDDKHYERFFHLYKKNDDNSKGFTLLLLNEYIVNKLVNDNINYDVLKYLDDYSNLPLYYLLKYNHISYKILDFFKSDDLPYDLIIYMVFVEMFYFKENINIININKYIGKFYFSYRIKSYFDRDIKALEYIISNVINNFENDYCFRDFRIKPYYPINLLNKYSLIIYKPNVFYFKHPDENIEKLFNSICGDELLYLLQDKTSIEDKYKLFNYYFEKYNFPKDLSNFEIINEDEYNLIKDKIKKDREDTAYFKKDDLWFGNKDLFNINHNLTKTFHLFPNTYYYSYEEVDTFATTFATNYLNDIELPKMLKNPDYIIYKSEIDSLEDNYFNNMMIRCCIIGCLMYNNESKFIISILIELTKEYLPLTYDPQENTLCFEHTENDCKQDWEEEWPEEYNELFYSTIRSTSNKKFNNLFKVKYY</sequence>
<dbReference type="Proteomes" id="UP000193944">
    <property type="component" value="Unassembled WGS sequence"/>
</dbReference>
<reference evidence="1 2" key="1">
    <citation type="submission" date="2016-08" db="EMBL/GenBank/DDBJ databases">
        <title>A Parts List for Fungal Cellulosomes Revealed by Comparative Genomics.</title>
        <authorList>
            <consortium name="DOE Joint Genome Institute"/>
            <person name="Haitjema C.H."/>
            <person name="Gilmore S.P."/>
            <person name="Henske J.K."/>
            <person name="Solomon K.V."/>
            <person name="De Groot R."/>
            <person name="Kuo A."/>
            <person name="Mondo S.J."/>
            <person name="Salamov A.A."/>
            <person name="Labutti K."/>
            <person name="Zhao Z."/>
            <person name="Chiniquy J."/>
            <person name="Barry K."/>
            <person name="Brewer H.M."/>
            <person name="Purvine S.O."/>
            <person name="Wright A.T."/>
            <person name="Boxma B."/>
            <person name="Van Alen T."/>
            <person name="Hackstein J.H."/>
            <person name="Baker S.E."/>
            <person name="Grigoriev I.V."/>
            <person name="O'Malley M.A."/>
        </authorList>
    </citation>
    <scope>NUCLEOTIDE SEQUENCE [LARGE SCALE GENOMIC DNA]</scope>
    <source>
        <strain evidence="1 2">S4</strain>
    </source>
</reference>
<gene>
    <name evidence="1" type="ORF">BCR32DRAFT_307704</name>
</gene>
<comment type="caution">
    <text evidence="1">The sequence shown here is derived from an EMBL/GenBank/DDBJ whole genome shotgun (WGS) entry which is preliminary data.</text>
</comment>
<protein>
    <submittedName>
        <fullName evidence="1">Uncharacterized protein</fullName>
    </submittedName>
</protein>
<proteinExistence type="predicted"/>
<reference evidence="1 2" key="2">
    <citation type="submission" date="2016-08" db="EMBL/GenBank/DDBJ databases">
        <title>Pervasive Adenine N6-methylation of Active Genes in Fungi.</title>
        <authorList>
            <consortium name="DOE Joint Genome Institute"/>
            <person name="Mondo S.J."/>
            <person name="Dannebaum R.O."/>
            <person name="Kuo R.C."/>
            <person name="Labutti K."/>
            <person name="Haridas S."/>
            <person name="Kuo A."/>
            <person name="Salamov A."/>
            <person name="Ahrendt S.R."/>
            <person name="Lipzen A."/>
            <person name="Sullivan W."/>
            <person name="Andreopoulos W.B."/>
            <person name="Clum A."/>
            <person name="Lindquist E."/>
            <person name="Daum C."/>
            <person name="Ramamoorthy G.K."/>
            <person name="Gryganskyi A."/>
            <person name="Culley D."/>
            <person name="Magnuson J.K."/>
            <person name="James T.Y."/>
            <person name="O'Malley M.A."/>
            <person name="Stajich J.E."/>
            <person name="Spatafora J.W."/>
            <person name="Visel A."/>
            <person name="Grigoriev I.V."/>
        </authorList>
    </citation>
    <scope>NUCLEOTIDE SEQUENCE [LARGE SCALE GENOMIC DNA]</scope>
    <source>
        <strain evidence="1 2">S4</strain>
    </source>
</reference>
<organism evidence="1 2">
    <name type="scientific">Anaeromyces robustus</name>
    <dbReference type="NCBI Taxonomy" id="1754192"/>
    <lineage>
        <taxon>Eukaryota</taxon>
        <taxon>Fungi</taxon>
        <taxon>Fungi incertae sedis</taxon>
        <taxon>Chytridiomycota</taxon>
        <taxon>Chytridiomycota incertae sedis</taxon>
        <taxon>Neocallimastigomycetes</taxon>
        <taxon>Neocallimastigales</taxon>
        <taxon>Neocallimastigaceae</taxon>
        <taxon>Anaeromyces</taxon>
    </lineage>
</organism>
<keyword evidence="2" id="KW-1185">Reference proteome</keyword>
<dbReference type="AlphaFoldDB" id="A0A1Y1VQ25"/>
<dbReference type="OrthoDB" id="10427329at2759"/>
<evidence type="ECO:0000313" key="1">
    <source>
        <dbReference type="EMBL" id="ORX63411.1"/>
    </source>
</evidence>